<evidence type="ECO:0000256" key="1">
    <source>
        <dbReference type="ARBA" id="ARBA00004141"/>
    </source>
</evidence>
<dbReference type="Pfam" id="PF01061">
    <property type="entry name" value="ABC2_membrane"/>
    <property type="match status" value="1"/>
</dbReference>
<keyword evidence="4 6" id="KW-0472">Membrane</keyword>
<feature type="transmembrane region" description="Helical" evidence="6">
    <location>
        <begin position="68"/>
        <end position="90"/>
    </location>
</feature>
<feature type="transmembrane region" description="Helical" evidence="6">
    <location>
        <begin position="178"/>
        <end position="196"/>
    </location>
</feature>
<evidence type="ECO:0000256" key="3">
    <source>
        <dbReference type="ARBA" id="ARBA00022989"/>
    </source>
</evidence>
<dbReference type="InParanoid" id="A0A543AVP2"/>
<dbReference type="PIRSF" id="PIRSF006648">
    <property type="entry name" value="DrrB"/>
    <property type="match status" value="1"/>
</dbReference>
<protein>
    <submittedName>
        <fullName evidence="8">ABC-2 type transport system permease protein</fullName>
    </submittedName>
</protein>
<dbReference type="AlphaFoldDB" id="A0A543AVP2"/>
<evidence type="ECO:0000256" key="5">
    <source>
        <dbReference type="ARBA" id="ARBA00023251"/>
    </source>
</evidence>
<dbReference type="InterPro" id="IPR013525">
    <property type="entry name" value="ABC2_TM"/>
</dbReference>
<comment type="caution">
    <text evidence="8">The sequence shown here is derived from an EMBL/GenBank/DDBJ whole genome shotgun (WGS) entry which is preliminary data.</text>
</comment>
<dbReference type="InterPro" id="IPR052902">
    <property type="entry name" value="ABC-2_transporter"/>
</dbReference>
<feature type="transmembrane region" description="Helical" evidence="6">
    <location>
        <begin position="236"/>
        <end position="254"/>
    </location>
</feature>
<evidence type="ECO:0000313" key="9">
    <source>
        <dbReference type="Proteomes" id="UP000317043"/>
    </source>
</evidence>
<dbReference type="EMBL" id="VFOW01000001">
    <property type="protein sequence ID" value="TQL76659.1"/>
    <property type="molecule type" value="Genomic_DNA"/>
</dbReference>
<dbReference type="OrthoDB" id="3217868at2"/>
<dbReference type="PANTHER" id="PTHR43027">
    <property type="entry name" value="DOXORUBICIN RESISTANCE ABC TRANSPORTER PERMEASE PROTEIN DRRC-RELATED"/>
    <property type="match status" value="1"/>
</dbReference>
<dbReference type="InterPro" id="IPR000412">
    <property type="entry name" value="ABC_2_transport"/>
</dbReference>
<evidence type="ECO:0000259" key="7">
    <source>
        <dbReference type="Pfam" id="PF01061"/>
    </source>
</evidence>
<feature type="transmembrane region" description="Helical" evidence="6">
    <location>
        <begin position="111"/>
        <end position="142"/>
    </location>
</feature>
<gene>
    <name evidence="8" type="ORF">FB566_2193</name>
</gene>
<evidence type="ECO:0000256" key="6">
    <source>
        <dbReference type="SAM" id="Phobius"/>
    </source>
</evidence>
<keyword evidence="2 6" id="KW-0812">Transmembrane</keyword>
<evidence type="ECO:0000313" key="8">
    <source>
        <dbReference type="EMBL" id="TQL76659.1"/>
    </source>
</evidence>
<dbReference type="RefSeq" id="WP_142038382.1">
    <property type="nucleotide sequence ID" value="NZ_JBHTGS010000001.1"/>
</dbReference>
<dbReference type="Proteomes" id="UP000317043">
    <property type="component" value="Unassembled WGS sequence"/>
</dbReference>
<keyword evidence="3 6" id="KW-1133">Transmembrane helix</keyword>
<dbReference type="GO" id="GO:0140359">
    <property type="term" value="F:ABC-type transporter activity"/>
    <property type="evidence" value="ECO:0007669"/>
    <property type="project" value="InterPro"/>
</dbReference>
<evidence type="ECO:0000256" key="4">
    <source>
        <dbReference type="ARBA" id="ARBA00023136"/>
    </source>
</evidence>
<feature type="transmembrane region" description="Helical" evidence="6">
    <location>
        <begin position="32"/>
        <end position="48"/>
    </location>
</feature>
<comment type="subcellular location">
    <subcellularLocation>
        <location evidence="1">Membrane</location>
        <topology evidence="1">Multi-pass membrane protein</topology>
    </subcellularLocation>
</comment>
<keyword evidence="5" id="KW-0046">Antibiotic resistance</keyword>
<dbReference type="GO" id="GO:0046677">
    <property type="term" value="P:response to antibiotic"/>
    <property type="evidence" value="ECO:0007669"/>
    <property type="project" value="UniProtKB-KW"/>
</dbReference>
<feature type="transmembrane region" description="Helical" evidence="6">
    <location>
        <begin position="148"/>
        <end position="171"/>
    </location>
</feature>
<proteinExistence type="predicted"/>
<keyword evidence="9" id="KW-1185">Reference proteome</keyword>
<evidence type="ECO:0000256" key="2">
    <source>
        <dbReference type="ARBA" id="ARBA00022692"/>
    </source>
</evidence>
<accession>A0A543AVP2</accession>
<feature type="domain" description="ABC-2 type transporter transmembrane" evidence="7">
    <location>
        <begin position="17"/>
        <end position="224"/>
    </location>
</feature>
<dbReference type="PANTHER" id="PTHR43027:SF2">
    <property type="entry name" value="TRANSPORT PERMEASE PROTEIN"/>
    <property type="match status" value="1"/>
</dbReference>
<organism evidence="8 9">
    <name type="scientific">Stackebrandtia endophytica</name>
    <dbReference type="NCBI Taxonomy" id="1496996"/>
    <lineage>
        <taxon>Bacteria</taxon>
        <taxon>Bacillati</taxon>
        <taxon>Actinomycetota</taxon>
        <taxon>Actinomycetes</taxon>
        <taxon>Glycomycetales</taxon>
        <taxon>Glycomycetaceae</taxon>
        <taxon>Stackebrandtia</taxon>
    </lineage>
</organism>
<sequence>MTTTTVPTVTRPGVRAWLALMVSEMKMVSRDTAGLVIPIGLPMLILIMNGQAAGTELLPGGLTVFDVYVLPLVLVMVVGTIGVINMPSFLSYYRRTGVLKRLGVTPANPAMVLVAQVAVSFLQTLIGLALAIGVSMVVFGASLPLSPLMAVACFGLSCLAMYSVGMLVAAVSPTPNSSVAIGLILFFLMGALGGMFGGTDMLPDAVARVGEALPFGAAIQAVSAAWAGETPQLNHIIALGTTTVVSGLVSARFFRWE</sequence>
<name>A0A543AVP2_9ACTN</name>
<dbReference type="GO" id="GO:0043190">
    <property type="term" value="C:ATP-binding cassette (ABC) transporter complex"/>
    <property type="evidence" value="ECO:0007669"/>
    <property type="project" value="InterPro"/>
</dbReference>
<reference evidence="8 9" key="1">
    <citation type="submission" date="2019-06" db="EMBL/GenBank/DDBJ databases">
        <title>Sequencing the genomes of 1000 actinobacteria strains.</title>
        <authorList>
            <person name="Klenk H.-P."/>
        </authorList>
    </citation>
    <scope>NUCLEOTIDE SEQUENCE [LARGE SCALE GENOMIC DNA]</scope>
    <source>
        <strain evidence="8 9">DSM 45928</strain>
    </source>
</reference>